<keyword evidence="2" id="KW-0449">Lipoprotein</keyword>
<dbReference type="InterPro" id="IPR011990">
    <property type="entry name" value="TPR-like_helical_dom_sf"/>
</dbReference>
<gene>
    <name evidence="2" type="ORF">COMA2_30007</name>
</gene>
<dbReference type="RefSeq" id="WP_090898606.1">
    <property type="nucleotide sequence ID" value="NZ_CZPZ01000023.1"/>
</dbReference>
<dbReference type="PROSITE" id="PS51257">
    <property type="entry name" value="PROKAR_LIPOPROTEIN"/>
    <property type="match status" value="1"/>
</dbReference>
<dbReference type="Proteomes" id="UP000198736">
    <property type="component" value="Unassembled WGS sequence"/>
</dbReference>
<proteinExistence type="predicted"/>
<organism evidence="2 3">
    <name type="scientific">Candidatus Nitrospira nitrificans</name>
    <dbReference type="NCBI Taxonomy" id="1742973"/>
    <lineage>
        <taxon>Bacteria</taxon>
        <taxon>Pseudomonadati</taxon>
        <taxon>Nitrospirota</taxon>
        <taxon>Nitrospiria</taxon>
        <taxon>Nitrospirales</taxon>
        <taxon>Nitrospiraceae</taxon>
        <taxon>Nitrospira</taxon>
    </lineage>
</organism>
<feature type="chain" id="PRO_5006624046" evidence="1">
    <location>
        <begin position="24"/>
        <end position="73"/>
    </location>
</feature>
<evidence type="ECO:0000313" key="2">
    <source>
        <dbReference type="EMBL" id="CUS36965.1"/>
    </source>
</evidence>
<name>A0A0S4LHI4_9BACT</name>
<dbReference type="OrthoDB" id="9812704at2"/>
<accession>A0A0S4LHI4</accession>
<keyword evidence="1" id="KW-0732">Signal</keyword>
<dbReference type="AlphaFoldDB" id="A0A0S4LHI4"/>
<dbReference type="STRING" id="1742973.COMA2_30007"/>
<keyword evidence="3" id="KW-1185">Reference proteome</keyword>
<reference evidence="3" key="1">
    <citation type="submission" date="2015-10" db="EMBL/GenBank/DDBJ databases">
        <authorList>
            <person name="Luecker S."/>
            <person name="Luecker S."/>
        </authorList>
    </citation>
    <scope>NUCLEOTIDE SEQUENCE [LARGE SCALE GENOMIC DNA]</scope>
</reference>
<dbReference type="EMBL" id="CZPZ01000023">
    <property type="protein sequence ID" value="CUS36965.1"/>
    <property type="molecule type" value="Genomic_DNA"/>
</dbReference>
<dbReference type="Gene3D" id="1.25.40.10">
    <property type="entry name" value="Tetratricopeptide repeat domain"/>
    <property type="match status" value="1"/>
</dbReference>
<feature type="signal peptide" evidence="1">
    <location>
        <begin position="1"/>
        <end position="23"/>
    </location>
</feature>
<evidence type="ECO:0000313" key="3">
    <source>
        <dbReference type="Proteomes" id="UP000198736"/>
    </source>
</evidence>
<sequence>MISARLVLCALCFLLLGCSDQKANELFETAAFEENQGNVPHAKQLYQELVNLYPSTKVAEIARARLADLDSRK</sequence>
<evidence type="ECO:0000256" key="1">
    <source>
        <dbReference type="SAM" id="SignalP"/>
    </source>
</evidence>
<protein>
    <submittedName>
        <fullName evidence="2">Putative Lipoprotein</fullName>
    </submittedName>
</protein>